<dbReference type="PANTHER" id="PTHR11926:SF1555">
    <property type="entry name" value="UDP-GLYCOSYLTRANSFERASE 83A1-LIKE"/>
    <property type="match status" value="1"/>
</dbReference>
<dbReference type="EMBL" id="JAPFFI010000004">
    <property type="protein sequence ID" value="KAJ6396352.1"/>
    <property type="molecule type" value="Genomic_DNA"/>
</dbReference>
<evidence type="ECO:0000313" key="3">
    <source>
        <dbReference type="Proteomes" id="UP001141253"/>
    </source>
</evidence>
<keyword evidence="3" id="KW-1185">Reference proteome</keyword>
<gene>
    <name evidence="2" type="ORF">OIU77_021394</name>
</gene>
<evidence type="ECO:0000313" key="2">
    <source>
        <dbReference type="EMBL" id="KAJ6396352.1"/>
    </source>
</evidence>
<accession>A0ABQ9C9M2</accession>
<comment type="similarity">
    <text evidence="1">Belongs to the UDP-glycosyltransferase family.</text>
</comment>
<sequence>MEGDTEDLIHLVSFPDGLESGEDRVKPGKRSETFLRLMPGKIKMEFIERINALESDKISCVLADQTIGWALELAEKKGIKRAAFCSAAAAMLVQGFSIPKLIEDGIIDKEGIPTKMQTIMLSPTMPAIYTAQLVGLGFNKDGNGIITRGEIKNKVDQLLSYEEFKATPLELKKTVVNSIKEGGSSYQNFKKFIEWIKA</sequence>
<evidence type="ECO:0008006" key="4">
    <source>
        <dbReference type="Google" id="ProtNLM"/>
    </source>
</evidence>
<reference evidence="2" key="1">
    <citation type="submission" date="2022-10" db="EMBL/GenBank/DDBJ databases">
        <authorList>
            <person name="Hyden B.L."/>
            <person name="Feng K."/>
            <person name="Yates T."/>
            <person name="Jawdy S."/>
            <person name="Smart L.B."/>
            <person name="Muchero W."/>
        </authorList>
    </citation>
    <scope>NUCLEOTIDE SEQUENCE</scope>
    <source>
        <tissue evidence="2">Shoot tip</tissue>
    </source>
</reference>
<comment type="caution">
    <text evidence="2">The sequence shown here is derived from an EMBL/GenBank/DDBJ whole genome shotgun (WGS) entry which is preliminary data.</text>
</comment>
<reference evidence="2" key="2">
    <citation type="journal article" date="2023" name="Int. J. Mol. Sci.">
        <title>De Novo Assembly and Annotation of 11 Diverse Shrub Willow (Salix) Genomes Reveals Novel Gene Organization in Sex-Linked Regions.</title>
        <authorList>
            <person name="Hyden B."/>
            <person name="Feng K."/>
            <person name="Yates T.B."/>
            <person name="Jawdy S."/>
            <person name="Cereghino C."/>
            <person name="Smart L.B."/>
            <person name="Muchero W."/>
        </authorList>
    </citation>
    <scope>NUCLEOTIDE SEQUENCE</scope>
    <source>
        <tissue evidence="2">Shoot tip</tissue>
    </source>
</reference>
<dbReference type="PANTHER" id="PTHR11926">
    <property type="entry name" value="GLUCOSYL/GLUCURONOSYL TRANSFERASES"/>
    <property type="match status" value="1"/>
</dbReference>
<name>A0ABQ9C9M2_9ROSI</name>
<dbReference type="Proteomes" id="UP001141253">
    <property type="component" value="Chromosome 4"/>
</dbReference>
<dbReference type="SUPFAM" id="SSF53756">
    <property type="entry name" value="UDP-Glycosyltransferase/glycogen phosphorylase"/>
    <property type="match status" value="2"/>
</dbReference>
<dbReference type="Gene3D" id="3.40.50.2000">
    <property type="entry name" value="Glycogen Phosphorylase B"/>
    <property type="match status" value="1"/>
</dbReference>
<protein>
    <recommendedName>
        <fullName evidence="4">EF-hand domain-containing protein</fullName>
    </recommendedName>
</protein>
<evidence type="ECO:0000256" key="1">
    <source>
        <dbReference type="ARBA" id="ARBA00009995"/>
    </source>
</evidence>
<organism evidence="2 3">
    <name type="scientific">Salix suchowensis</name>
    <dbReference type="NCBI Taxonomy" id="1278906"/>
    <lineage>
        <taxon>Eukaryota</taxon>
        <taxon>Viridiplantae</taxon>
        <taxon>Streptophyta</taxon>
        <taxon>Embryophyta</taxon>
        <taxon>Tracheophyta</taxon>
        <taxon>Spermatophyta</taxon>
        <taxon>Magnoliopsida</taxon>
        <taxon>eudicotyledons</taxon>
        <taxon>Gunneridae</taxon>
        <taxon>Pentapetalae</taxon>
        <taxon>rosids</taxon>
        <taxon>fabids</taxon>
        <taxon>Malpighiales</taxon>
        <taxon>Salicaceae</taxon>
        <taxon>Saliceae</taxon>
        <taxon>Salix</taxon>
    </lineage>
</organism>
<proteinExistence type="inferred from homology"/>